<keyword evidence="5" id="KW-1185">Reference proteome</keyword>
<dbReference type="OrthoDB" id="9796100at2"/>
<dbReference type="Gene3D" id="3.30.565.10">
    <property type="entry name" value="Histidine kinase-like ATPase, C-terminal domain"/>
    <property type="match status" value="1"/>
</dbReference>
<dbReference type="GO" id="GO:0004673">
    <property type="term" value="F:protein histidine kinase activity"/>
    <property type="evidence" value="ECO:0007669"/>
    <property type="project" value="UniProtKB-EC"/>
</dbReference>
<dbReference type="AlphaFoldDB" id="A0A3D9BWG9"/>
<dbReference type="InterPro" id="IPR035965">
    <property type="entry name" value="PAS-like_dom_sf"/>
</dbReference>
<dbReference type="Proteomes" id="UP000257131">
    <property type="component" value="Unassembled WGS sequence"/>
</dbReference>
<dbReference type="InterPro" id="IPR036890">
    <property type="entry name" value="HATPase_C_sf"/>
</dbReference>
<dbReference type="Pfam" id="PF02518">
    <property type="entry name" value="HATPase_c"/>
    <property type="match status" value="1"/>
</dbReference>
<organism evidence="4 5">
    <name type="scientific">Rhodosalinus sediminis</name>
    <dbReference type="NCBI Taxonomy" id="1940533"/>
    <lineage>
        <taxon>Bacteria</taxon>
        <taxon>Pseudomonadati</taxon>
        <taxon>Pseudomonadota</taxon>
        <taxon>Alphaproteobacteria</taxon>
        <taxon>Rhodobacterales</taxon>
        <taxon>Paracoccaceae</taxon>
        <taxon>Rhodosalinus</taxon>
    </lineage>
</organism>
<dbReference type="InterPro" id="IPR000014">
    <property type="entry name" value="PAS"/>
</dbReference>
<dbReference type="PANTHER" id="PTHR43065">
    <property type="entry name" value="SENSOR HISTIDINE KINASE"/>
    <property type="match status" value="1"/>
</dbReference>
<evidence type="ECO:0000313" key="4">
    <source>
        <dbReference type="EMBL" id="REC57691.1"/>
    </source>
</evidence>
<feature type="domain" description="Histidine kinase" evidence="3">
    <location>
        <begin position="277"/>
        <end position="498"/>
    </location>
</feature>
<dbReference type="InterPro" id="IPR003594">
    <property type="entry name" value="HATPase_dom"/>
</dbReference>
<evidence type="ECO:0000313" key="5">
    <source>
        <dbReference type="Proteomes" id="UP000257131"/>
    </source>
</evidence>
<dbReference type="SMART" id="SM00091">
    <property type="entry name" value="PAS"/>
    <property type="match status" value="1"/>
</dbReference>
<reference evidence="4 5" key="1">
    <citation type="journal article" date="2017" name="Int. J. Syst. Evol. Microbiol.">
        <title>Rhodosalinus sediminis gen. nov., sp. nov., isolated from marine saltern.</title>
        <authorList>
            <person name="Guo L.Y."/>
            <person name="Ling S.K."/>
            <person name="Li C.M."/>
            <person name="Chen G.J."/>
            <person name="Du Z.J."/>
        </authorList>
    </citation>
    <scope>NUCLEOTIDE SEQUENCE [LARGE SCALE GENOMIC DNA]</scope>
    <source>
        <strain evidence="4 5">WDN1C137</strain>
    </source>
</reference>
<dbReference type="Gene3D" id="3.30.450.20">
    <property type="entry name" value="PAS domain"/>
    <property type="match status" value="2"/>
</dbReference>
<dbReference type="InterPro" id="IPR013656">
    <property type="entry name" value="PAS_4"/>
</dbReference>
<evidence type="ECO:0000256" key="1">
    <source>
        <dbReference type="ARBA" id="ARBA00000085"/>
    </source>
</evidence>
<dbReference type="InterPro" id="IPR013655">
    <property type="entry name" value="PAS_fold_3"/>
</dbReference>
<dbReference type="SMART" id="SM00387">
    <property type="entry name" value="HATPase_c"/>
    <property type="match status" value="1"/>
</dbReference>
<dbReference type="SUPFAM" id="SSF55874">
    <property type="entry name" value="ATPase domain of HSP90 chaperone/DNA topoisomerase II/histidine kinase"/>
    <property type="match status" value="1"/>
</dbReference>
<proteinExistence type="predicted"/>
<dbReference type="EC" id="2.7.13.3" evidence="2"/>
<dbReference type="Gene3D" id="1.10.287.130">
    <property type="match status" value="1"/>
</dbReference>
<dbReference type="InterPro" id="IPR004358">
    <property type="entry name" value="Sig_transdc_His_kin-like_C"/>
</dbReference>
<comment type="catalytic activity">
    <reaction evidence="1">
        <text>ATP + protein L-histidine = ADP + protein N-phospho-L-histidine.</text>
        <dbReference type="EC" id="2.7.13.3"/>
    </reaction>
</comment>
<dbReference type="PRINTS" id="PR00344">
    <property type="entry name" value="BCTRLSENSOR"/>
</dbReference>
<gene>
    <name evidence="4" type="ORF">DRV84_05830</name>
</gene>
<dbReference type="PROSITE" id="PS50109">
    <property type="entry name" value="HIS_KIN"/>
    <property type="match status" value="1"/>
</dbReference>
<dbReference type="PANTHER" id="PTHR43065:SF42">
    <property type="entry name" value="TWO-COMPONENT SENSOR PPRA"/>
    <property type="match status" value="1"/>
</dbReference>
<dbReference type="SUPFAM" id="SSF55785">
    <property type="entry name" value="PYP-like sensor domain (PAS domain)"/>
    <property type="match status" value="1"/>
</dbReference>
<comment type="caution">
    <text evidence="4">The sequence shown here is derived from an EMBL/GenBank/DDBJ whole genome shotgun (WGS) entry which is preliminary data.</text>
</comment>
<accession>A0A3D9BWG9</accession>
<evidence type="ECO:0000256" key="2">
    <source>
        <dbReference type="ARBA" id="ARBA00012438"/>
    </source>
</evidence>
<protein>
    <recommendedName>
        <fullName evidence="2">histidine kinase</fullName>
        <ecNumber evidence="2">2.7.13.3</ecNumber>
    </recommendedName>
</protein>
<dbReference type="InterPro" id="IPR005467">
    <property type="entry name" value="His_kinase_dom"/>
</dbReference>
<dbReference type="Pfam" id="PF08447">
    <property type="entry name" value="PAS_3"/>
    <property type="match status" value="1"/>
</dbReference>
<sequence>MSDTDLAARGGSDDLARPARSGFATWEIDRADVAHLSGRFMELLGRDAQAVSLAPEVWRGLIHAEDLAAAERARARLFSGRVATVAVTLNLRHVSGGDVAVTLCGQVTARDHDGMPTRIGGMAVAPDEIIEGATRRDAKAIALRETRDGIAITDAQGRYTFMNAAHRRMFGIAEAADVTRLHWSDLYAPEVVASIEAEVFPVLMRHGSSTGEARGRRLDDGTPVLQEVSLTLASGGGIICATWDIADRLRAEAERARLRERLRVAQRTEVVHALTAGAAHDLKNLLGLIQQRVSAIEAGVEDDPADAAGAITATVQEAVGLLDARLDFGKAGTESEEPIDLRAPLAKAIELVAATLPPGITHRLDLPETAVTLRAAQVDIVQVALNLLLNASDAVDPAKGRIVLTLDTVPGAGAGPPQVGALDPARRYARIAVRDNGPGIAPALQRTMFTPYVSGKGSAGTGLGMFVVAEVARGHGGAVCVSTQPGQGASVEVLLPID</sequence>
<evidence type="ECO:0000259" key="3">
    <source>
        <dbReference type="PROSITE" id="PS50109"/>
    </source>
</evidence>
<dbReference type="CDD" id="cd00130">
    <property type="entry name" value="PAS"/>
    <property type="match status" value="1"/>
</dbReference>
<dbReference type="EMBL" id="QOHR01000005">
    <property type="protein sequence ID" value="REC57691.1"/>
    <property type="molecule type" value="Genomic_DNA"/>
</dbReference>
<dbReference type="RefSeq" id="WP_115978946.1">
    <property type="nucleotide sequence ID" value="NZ_QOHR01000005.1"/>
</dbReference>
<dbReference type="Pfam" id="PF08448">
    <property type="entry name" value="PAS_4"/>
    <property type="match status" value="1"/>
</dbReference>
<name>A0A3D9BWG9_9RHOB</name>